<protein>
    <recommendedName>
        <fullName evidence="6">Gfo/Idh/MocA-like oxidoreductase N-terminal domain-containing protein</fullName>
    </recommendedName>
</protein>
<dbReference type="Proteomes" id="UP001485043">
    <property type="component" value="Unassembled WGS sequence"/>
</dbReference>
<evidence type="ECO:0000313" key="5">
    <source>
        <dbReference type="Proteomes" id="UP001485043"/>
    </source>
</evidence>
<dbReference type="Gene3D" id="3.30.360.10">
    <property type="entry name" value="Dihydrodipicolinate Reductase, domain 2"/>
    <property type="match status" value="1"/>
</dbReference>
<dbReference type="EMBL" id="JALJOV010001875">
    <property type="protein sequence ID" value="KAK9839342.1"/>
    <property type="molecule type" value="Genomic_DNA"/>
</dbReference>
<comment type="caution">
    <text evidence="4">The sequence shown here is derived from an EMBL/GenBank/DDBJ whole genome shotgun (WGS) entry which is preliminary data.</text>
</comment>
<accession>A0AAW1S167</accession>
<dbReference type="InterPro" id="IPR013944">
    <property type="entry name" value="OxRdtase_put_C"/>
</dbReference>
<sequence length="492" mass="54032">MQGIFRVRLFQQPCLVGQLSRLSAVAKDSPLVGLASSGRDQSAAAPSTTASVLPSTLRWYPQQAQIVWSQAGVIPTHRGFATEVITSQPPEVPTAQQIIKVAFIGAGGINFGSAEGPWNHAKHISALPDVEVVGVSDINTRLAEQRIQEKQQGPEADKWSRCQAFKHYRELIRSNNPPDAVIIGVPPDKHGGLSEETCMELDFARAGIHMFVEKPVSVQSADEVGKLSEQLEACYNENGAIITAGYMLRYSAWVDQAKRLLKLATHFVDLMRYICGEIREDTIRAVAVGPNMKLGDLPAQPKAEHMVPMERRINRATAATFHFEEGAIGSLYHSVVLEGARFTAELDIFCDGVHIVIGNPYYQPFLRVRRTRREDYEQTKLEESAGADMYAKEFETFIEAIRSGDRSKLKSTYPDAARSYQCTKWITEASVQTAQSATGADKPWIVSAKTGEVTDAPPTRRQNENQATSSGTTVRKQEEEAAGSGTTSSPPI</sequence>
<dbReference type="Gene3D" id="3.40.50.720">
    <property type="entry name" value="NAD(P)-binding Rossmann-like Domain"/>
    <property type="match status" value="2"/>
</dbReference>
<evidence type="ECO:0008006" key="6">
    <source>
        <dbReference type="Google" id="ProtNLM"/>
    </source>
</evidence>
<dbReference type="PANTHER" id="PTHR43249">
    <property type="entry name" value="UDP-N-ACETYL-2-AMINO-2-DEOXY-D-GLUCURONATE OXIDASE"/>
    <property type="match status" value="1"/>
</dbReference>
<dbReference type="AlphaFoldDB" id="A0AAW1S167"/>
<feature type="domain" description="Oxidoreductase putative C-terminal" evidence="3">
    <location>
        <begin position="260"/>
        <end position="352"/>
    </location>
</feature>
<proteinExistence type="predicted"/>
<reference evidence="4 5" key="1">
    <citation type="journal article" date="2024" name="Nat. Commun.">
        <title>Phylogenomics reveals the evolutionary origins of lichenization in chlorophyte algae.</title>
        <authorList>
            <person name="Puginier C."/>
            <person name="Libourel C."/>
            <person name="Otte J."/>
            <person name="Skaloud P."/>
            <person name="Haon M."/>
            <person name="Grisel S."/>
            <person name="Petersen M."/>
            <person name="Berrin J.G."/>
            <person name="Delaux P.M."/>
            <person name="Dal Grande F."/>
            <person name="Keller J."/>
        </authorList>
    </citation>
    <scope>NUCLEOTIDE SEQUENCE [LARGE SCALE GENOMIC DNA]</scope>
    <source>
        <strain evidence="4 5">SAG 2523</strain>
    </source>
</reference>
<dbReference type="SUPFAM" id="SSF51735">
    <property type="entry name" value="NAD(P)-binding Rossmann-fold domains"/>
    <property type="match status" value="1"/>
</dbReference>
<dbReference type="Pfam" id="PF01408">
    <property type="entry name" value="GFO_IDH_MocA"/>
    <property type="match status" value="1"/>
</dbReference>
<feature type="region of interest" description="Disordered" evidence="1">
    <location>
        <begin position="450"/>
        <end position="492"/>
    </location>
</feature>
<dbReference type="PANTHER" id="PTHR43249:SF1">
    <property type="entry name" value="D-GLUCOSIDE 3-DEHYDROGENASE"/>
    <property type="match status" value="1"/>
</dbReference>
<dbReference type="Pfam" id="PF08635">
    <property type="entry name" value="ox_reductase_C"/>
    <property type="match status" value="1"/>
</dbReference>
<dbReference type="GO" id="GO:0000166">
    <property type="term" value="F:nucleotide binding"/>
    <property type="evidence" value="ECO:0007669"/>
    <property type="project" value="InterPro"/>
</dbReference>
<evidence type="ECO:0000259" key="3">
    <source>
        <dbReference type="Pfam" id="PF08635"/>
    </source>
</evidence>
<feature type="compositionally biased region" description="Polar residues" evidence="1">
    <location>
        <begin position="464"/>
        <end position="474"/>
    </location>
</feature>
<evidence type="ECO:0000313" key="4">
    <source>
        <dbReference type="EMBL" id="KAK9839342.1"/>
    </source>
</evidence>
<keyword evidence="5" id="KW-1185">Reference proteome</keyword>
<evidence type="ECO:0000256" key="1">
    <source>
        <dbReference type="SAM" id="MobiDB-lite"/>
    </source>
</evidence>
<evidence type="ECO:0000259" key="2">
    <source>
        <dbReference type="Pfam" id="PF01408"/>
    </source>
</evidence>
<organism evidence="4 5">
    <name type="scientific">Apatococcus fuscideae</name>
    <dbReference type="NCBI Taxonomy" id="2026836"/>
    <lineage>
        <taxon>Eukaryota</taxon>
        <taxon>Viridiplantae</taxon>
        <taxon>Chlorophyta</taxon>
        <taxon>core chlorophytes</taxon>
        <taxon>Trebouxiophyceae</taxon>
        <taxon>Chlorellales</taxon>
        <taxon>Chlorellaceae</taxon>
        <taxon>Apatococcus</taxon>
    </lineage>
</organism>
<name>A0AAW1S167_9CHLO</name>
<dbReference type="InterPro" id="IPR000683">
    <property type="entry name" value="Gfo/Idh/MocA-like_OxRdtase_N"/>
</dbReference>
<feature type="domain" description="Gfo/Idh/MocA-like oxidoreductase N-terminal" evidence="2">
    <location>
        <begin position="99"/>
        <end position="234"/>
    </location>
</feature>
<dbReference type="InterPro" id="IPR036291">
    <property type="entry name" value="NAD(P)-bd_dom_sf"/>
</dbReference>
<gene>
    <name evidence="4" type="ORF">WJX84_000989</name>
</gene>
<dbReference type="InterPro" id="IPR052515">
    <property type="entry name" value="Gfo/Idh/MocA_Oxidoreductase"/>
</dbReference>
<dbReference type="SUPFAM" id="SSF55347">
    <property type="entry name" value="Glyceraldehyde-3-phosphate dehydrogenase-like, C-terminal domain"/>
    <property type="match status" value="1"/>
</dbReference>